<dbReference type="Pfam" id="PF05402">
    <property type="entry name" value="PqqD"/>
    <property type="match status" value="1"/>
</dbReference>
<evidence type="ECO:0000313" key="2">
    <source>
        <dbReference type="Proteomes" id="UP000177187"/>
    </source>
</evidence>
<dbReference type="Proteomes" id="UP000177187">
    <property type="component" value="Unassembled WGS sequence"/>
</dbReference>
<organism evidence="1 2">
    <name type="scientific">Candidatus Coatesbacteria bacterium RBG_13_66_14</name>
    <dbReference type="NCBI Taxonomy" id="1817816"/>
    <lineage>
        <taxon>Bacteria</taxon>
        <taxon>Candidatus Coatesiibacteriota</taxon>
    </lineage>
</organism>
<sequence>MKTYDPDAVPVKAGRIPSQEVDGEIFAITPEDGVLHNFNEVGSSIWLLIDGKRSLGEIERSVLAEYDVEPNQLRNDLKTFFKVLGEKGLVEYKR</sequence>
<name>A0A1F5FFY6_9BACT</name>
<evidence type="ECO:0008006" key="3">
    <source>
        <dbReference type="Google" id="ProtNLM"/>
    </source>
</evidence>
<reference evidence="1 2" key="1">
    <citation type="journal article" date="2016" name="Nat. Commun.">
        <title>Thousands of microbial genomes shed light on interconnected biogeochemical processes in an aquifer system.</title>
        <authorList>
            <person name="Anantharaman K."/>
            <person name="Brown C.T."/>
            <person name="Hug L.A."/>
            <person name="Sharon I."/>
            <person name="Castelle C.J."/>
            <person name="Probst A.J."/>
            <person name="Thomas B.C."/>
            <person name="Singh A."/>
            <person name="Wilkins M.J."/>
            <person name="Karaoz U."/>
            <person name="Brodie E.L."/>
            <person name="Williams K.H."/>
            <person name="Hubbard S.S."/>
            <person name="Banfield J.F."/>
        </authorList>
    </citation>
    <scope>NUCLEOTIDE SEQUENCE [LARGE SCALE GENOMIC DNA]</scope>
</reference>
<gene>
    <name evidence="1" type="ORF">A2Y64_05615</name>
</gene>
<dbReference type="Gene3D" id="1.10.10.1150">
    <property type="entry name" value="Coenzyme PQQ synthesis protein D (PqqD)"/>
    <property type="match status" value="1"/>
</dbReference>
<dbReference type="InterPro" id="IPR008792">
    <property type="entry name" value="PQQD"/>
</dbReference>
<accession>A0A1F5FFY6</accession>
<comment type="caution">
    <text evidence="1">The sequence shown here is derived from an EMBL/GenBank/DDBJ whole genome shotgun (WGS) entry which is preliminary data.</text>
</comment>
<dbReference type="STRING" id="1817816.A2Y64_05615"/>
<evidence type="ECO:0000313" key="1">
    <source>
        <dbReference type="EMBL" id="OGD78516.1"/>
    </source>
</evidence>
<dbReference type="AlphaFoldDB" id="A0A1F5FFY6"/>
<proteinExistence type="predicted"/>
<dbReference type="EMBL" id="MFAF01000033">
    <property type="protein sequence ID" value="OGD78516.1"/>
    <property type="molecule type" value="Genomic_DNA"/>
</dbReference>
<protein>
    <recommendedName>
        <fullName evidence="3">PqqD family protein</fullName>
    </recommendedName>
</protein>
<dbReference type="InterPro" id="IPR041881">
    <property type="entry name" value="PqqD_sf"/>
</dbReference>